<dbReference type="Pfam" id="PF00593">
    <property type="entry name" value="TonB_dep_Rec_b-barrel"/>
    <property type="match status" value="1"/>
</dbReference>
<keyword evidence="8" id="KW-0408">Iron</keyword>
<evidence type="ECO:0000256" key="6">
    <source>
        <dbReference type="ARBA" id="ARBA00022692"/>
    </source>
</evidence>
<dbReference type="Gene3D" id="2.170.130.10">
    <property type="entry name" value="TonB-dependent receptor, plug domain"/>
    <property type="match status" value="1"/>
</dbReference>
<dbReference type="RefSeq" id="WP_107202552.1">
    <property type="nucleotide sequence ID" value="NZ_CP015960.1"/>
</dbReference>
<dbReference type="InterPro" id="IPR039426">
    <property type="entry name" value="TonB-dep_rcpt-like"/>
</dbReference>
<dbReference type="SMART" id="SM00965">
    <property type="entry name" value="STN"/>
    <property type="match status" value="1"/>
</dbReference>
<dbReference type="PROSITE" id="PS52016">
    <property type="entry name" value="TONB_DEPENDENT_REC_3"/>
    <property type="match status" value="1"/>
</dbReference>
<evidence type="ECO:0000256" key="4">
    <source>
        <dbReference type="ARBA" id="ARBA00022452"/>
    </source>
</evidence>
<keyword evidence="9" id="KW-0406">Ion transport</keyword>
<name>A0ABV0E1I8_9BURK</name>
<evidence type="ECO:0000256" key="10">
    <source>
        <dbReference type="ARBA" id="ARBA00023077"/>
    </source>
</evidence>
<evidence type="ECO:0000256" key="12">
    <source>
        <dbReference type="ARBA" id="ARBA00023170"/>
    </source>
</evidence>
<evidence type="ECO:0000256" key="5">
    <source>
        <dbReference type="ARBA" id="ARBA00022496"/>
    </source>
</evidence>
<evidence type="ECO:0000259" key="18">
    <source>
        <dbReference type="SMART" id="SM00965"/>
    </source>
</evidence>
<dbReference type="InterPro" id="IPR037066">
    <property type="entry name" value="Plug_dom_sf"/>
</dbReference>
<evidence type="ECO:0000256" key="1">
    <source>
        <dbReference type="ARBA" id="ARBA00004571"/>
    </source>
</evidence>
<dbReference type="Gene3D" id="3.55.50.30">
    <property type="match status" value="1"/>
</dbReference>
<comment type="similarity">
    <text evidence="2 14 15">Belongs to the TonB-dependent receptor family.</text>
</comment>
<evidence type="ECO:0000256" key="14">
    <source>
        <dbReference type="PROSITE-ProRule" id="PRU01360"/>
    </source>
</evidence>
<evidence type="ECO:0000256" key="15">
    <source>
        <dbReference type="RuleBase" id="RU003357"/>
    </source>
</evidence>
<feature type="chain" id="PRO_5046749323" evidence="17">
    <location>
        <begin position="35"/>
        <end position="826"/>
    </location>
</feature>
<keyword evidence="11 14" id="KW-0472">Membrane</keyword>
<evidence type="ECO:0000256" key="3">
    <source>
        <dbReference type="ARBA" id="ARBA00022448"/>
    </source>
</evidence>
<evidence type="ECO:0000256" key="11">
    <source>
        <dbReference type="ARBA" id="ARBA00023136"/>
    </source>
</evidence>
<dbReference type="PROSITE" id="PS51257">
    <property type="entry name" value="PROKAR_LIPOPROTEIN"/>
    <property type="match status" value="1"/>
</dbReference>
<evidence type="ECO:0000313" key="19">
    <source>
        <dbReference type="EMBL" id="MEO1757289.1"/>
    </source>
</evidence>
<evidence type="ECO:0000313" key="20">
    <source>
        <dbReference type="Proteomes" id="UP001462961"/>
    </source>
</evidence>
<dbReference type="InterPro" id="IPR010105">
    <property type="entry name" value="TonB_sidphr_rcpt"/>
</dbReference>
<keyword evidence="5" id="KW-0410">Iron transport</keyword>
<evidence type="ECO:0000256" key="13">
    <source>
        <dbReference type="ARBA" id="ARBA00023237"/>
    </source>
</evidence>
<protein>
    <submittedName>
        <fullName evidence="19">TonB-dependent receptor</fullName>
    </submittedName>
</protein>
<evidence type="ECO:0000256" key="2">
    <source>
        <dbReference type="ARBA" id="ARBA00009810"/>
    </source>
</evidence>
<feature type="compositionally biased region" description="Polar residues" evidence="16">
    <location>
        <begin position="169"/>
        <end position="188"/>
    </location>
</feature>
<dbReference type="Gene3D" id="2.40.170.20">
    <property type="entry name" value="TonB-dependent receptor, beta-barrel domain"/>
    <property type="match status" value="1"/>
</dbReference>
<dbReference type="InterPro" id="IPR011662">
    <property type="entry name" value="Secretin/TonB_short_N"/>
</dbReference>
<keyword evidence="3 14" id="KW-0813">Transport</keyword>
<evidence type="ECO:0000256" key="16">
    <source>
        <dbReference type="SAM" id="MobiDB-lite"/>
    </source>
</evidence>
<keyword evidence="4 14" id="KW-1134">Transmembrane beta strand</keyword>
<dbReference type="CDD" id="cd01347">
    <property type="entry name" value="ligand_gated_channel"/>
    <property type="match status" value="1"/>
</dbReference>
<reference evidence="19 20" key="1">
    <citation type="submission" date="2024-01" db="EMBL/GenBank/DDBJ databases">
        <title>The diversity of rhizobia nodulating Mimosa spp. in eleven states of Brazil covering several biomes is determined by host plant, location, and edaphic factors.</title>
        <authorList>
            <person name="Rouws L."/>
            <person name="Barauna A."/>
            <person name="Beukes C."/>
            <person name="De Faria S.M."/>
            <person name="Gross E."/>
            <person name="Dos Reis Junior F.B."/>
            <person name="Simon M."/>
            <person name="Maluk M."/>
            <person name="Odee D.W."/>
            <person name="Kenicer G."/>
            <person name="Young J.P.W."/>
            <person name="Reis V.M."/>
            <person name="Zilli J."/>
            <person name="James E.K."/>
        </authorList>
    </citation>
    <scope>NUCLEOTIDE SEQUENCE [LARGE SCALE GENOMIC DNA]</scope>
    <source>
        <strain evidence="19 20">JHI1651</strain>
    </source>
</reference>
<comment type="caution">
    <text evidence="19">The sequence shown here is derived from an EMBL/GenBank/DDBJ whole genome shotgun (WGS) entry which is preliminary data.</text>
</comment>
<dbReference type="InterPro" id="IPR036942">
    <property type="entry name" value="Beta-barrel_TonB_sf"/>
</dbReference>
<gene>
    <name evidence="19" type="ORF">VOI32_25545</name>
</gene>
<dbReference type="Proteomes" id="UP001462961">
    <property type="component" value="Unassembled WGS sequence"/>
</dbReference>
<dbReference type="NCBIfam" id="TIGR01783">
    <property type="entry name" value="TonB-siderophor"/>
    <property type="match status" value="1"/>
</dbReference>
<keyword evidence="20" id="KW-1185">Reference proteome</keyword>
<keyword evidence="6 14" id="KW-0812">Transmembrane</keyword>
<dbReference type="Pfam" id="PF07715">
    <property type="entry name" value="Plug"/>
    <property type="match status" value="1"/>
</dbReference>
<evidence type="ECO:0000256" key="8">
    <source>
        <dbReference type="ARBA" id="ARBA00023004"/>
    </source>
</evidence>
<proteinExistence type="inferred from homology"/>
<dbReference type="InterPro" id="IPR000531">
    <property type="entry name" value="Beta-barrel_TonB"/>
</dbReference>
<dbReference type="SUPFAM" id="SSF56935">
    <property type="entry name" value="Porins"/>
    <property type="match status" value="1"/>
</dbReference>
<dbReference type="PANTHER" id="PTHR32552:SF68">
    <property type="entry name" value="FERRICHROME OUTER MEMBRANE TRANSPORTER_PHAGE RECEPTOR"/>
    <property type="match status" value="1"/>
</dbReference>
<keyword evidence="10 15" id="KW-0798">TonB box</keyword>
<evidence type="ECO:0000256" key="9">
    <source>
        <dbReference type="ARBA" id="ARBA00023065"/>
    </source>
</evidence>
<sequence length="826" mass="87996">MKNKLGVRSIKSNVSGIAIAMAVAQVFFSAVACAQTGVEHTYHIASGPLDRTLVEIAQSSKVRLSYDASLVQSLKSAPVDGTYTPEEAIRHALSGTGLKLESTPTGTLTITKENAAASANVGGTVTAATAAAPASGASAPAAAVAASVDTTLPLISVAAQRDSGGTGFVTESSSTFTRTDTPLSQTPTSVSSVNAAVISSQNAQTLTDVLKNVAGVTTYPSVLGLPSYAVRGFQNAAVLTDGMPTSQAGGLGSAANLTPTIAISSVEVLKGPAAILAGDAPAGGVINITKKAPQADPFHEVQFSYGKYGNLTGSFDSTGAITPDKNLMYRFVLSDQGGGQNSMGYDGPTNFYFAPTLEWKNSTTAITVGYDRTVSKNPMPQYAIGKSSGGILSSPIDHPLGNPSDGFSMRQDDFFYKFEQKLGSHFTFVSKANYTETQELQRGWQPVMTLSATNGAPFMSFDTTSETYNWTFENYLRAKYDFGAVKTTTLFGWDYTTGHFNELEWNDGGKIVSVKNIFNPPTFPQLTSDGSGLGFAIRQKQSQSGFFLQEQLNWQRLHLLGSIRNSQYWESGSAEVVSPNGATTQYSTGPGLHQSAWTPNLGLLYQLTEDISAYANYQAGFQPSLATTFAGGTLPPQRSNQEEVGLKGNFMDDKLALTLAAYRISYTNQNIADPVHRGFSIAAGGAVSRGFELEAQGEILPGLNLIGQYTYNDYVRPYSPTLAVNLPKHSANLWTTYNFQTAALQGLGVGLGFTFASSQEVGTNSKYTLGSQLETDASIFYRHKNFGLNLAVKNLFNRNLYYSSVNSTFIPMGTTRTVLLTGTFDF</sequence>
<evidence type="ECO:0000256" key="7">
    <source>
        <dbReference type="ARBA" id="ARBA00022729"/>
    </source>
</evidence>
<dbReference type="EMBL" id="JAYLVJ010000036">
    <property type="protein sequence ID" value="MEO1757289.1"/>
    <property type="molecule type" value="Genomic_DNA"/>
</dbReference>
<dbReference type="PANTHER" id="PTHR32552">
    <property type="entry name" value="FERRICHROME IRON RECEPTOR-RELATED"/>
    <property type="match status" value="1"/>
</dbReference>
<feature type="region of interest" description="Disordered" evidence="16">
    <location>
        <begin position="166"/>
        <end position="188"/>
    </location>
</feature>
<organism evidence="19 20">
    <name type="scientific">Paraburkholderia caribensis</name>
    <dbReference type="NCBI Taxonomy" id="75105"/>
    <lineage>
        <taxon>Bacteria</taxon>
        <taxon>Pseudomonadati</taxon>
        <taxon>Pseudomonadota</taxon>
        <taxon>Betaproteobacteria</taxon>
        <taxon>Burkholderiales</taxon>
        <taxon>Burkholderiaceae</taxon>
        <taxon>Paraburkholderia</taxon>
    </lineage>
</organism>
<evidence type="ECO:0000256" key="17">
    <source>
        <dbReference type="SAM" id="SignalP"/>
    </source>
</evidence>
<feature type="signal peptide" evidence="17">
    <location>
        <begin position="1"/>
        <end position="34"/>
    </location>
</feature>
<feature type="domain" description="Secretin/TonB short N-terminal" evidence="18">
    <location>
        <begin position="62"/>
        <end position="113"/>
    </location>
</feature>
<dbReference type="InterPro" id="IPR012910">
    <property type="entry name" value="Plug_dom"/>
</dbReference>
<keyword evidence="12 19" id="KW-0675">Receptor</keyword>
<accession>A0ABV0E1I8</accession>
<keyword evidence="13 14" id="KW-0998">Cell outer membrane</keyword>
<comment type="subcellular location">
    <subcellularLocation>
        <location evidence="1 14">Cell outer membrane</location>
        <topology evidence="1 14">Multi-pass membrane protein</topology>
    </subcellularLocation>
</comment>
<keyword evidence="7 17" id="KW-0732">Signal</keyword>